<evidence type="ECO:0000256" key="4">
    <source>
        <dbReference type="ARBA" id="ARBA00022989"/>
    </source>
</evidence>
<evidence type="ECO:0000313" key="8">
    <source>
        <dbReference type="Proteomes" id="UP001138802"/>
    </source>
</evidence>
<feature type="transmembrane region" description="Helical" evidence="6">
    <location>
        <begin position="203"/>
        <end position="226"/>
    </location>
</feature>
<dbReference type="Pfam" id="PF03631">
    <property type="entry name" value="Virul_fac_BrkB"/>
    <property type="match status" value="1"/>
</dbReference>
<accession>A0A9X0WJ21</accession>
<gene>
    <name evidence="7" type="ORF">CKO25_12710</name>
</gene>
<dbReference type="AlphaFoldDB" id="A0A9X0WJ21"/>
<dbReference type="EMBL" id="NRSD01000013">
    <property type="protein sequence ID" value="MBK1645488.1"/>
    <property type="molecule type" value="Genomic_DNA"/>
</dbReference>
<dbReference type="PANTHER" id="PTHR30213">
    <property type="entry name" value="INNER MEMBRANE PROTEIN YHJD"/>
    <property type="match status" value="1"/>
</dbReference>
<feature type="transmembrane region" description="Helical" evidence="6">
    <location>
        <begin position="20"/>
        <end position="43"/>
    </location>
</feature>
<keyword evidence="4 6" id="KW-1133">Transmembrane helix</keyword>
<evidence type="ECO:0000256" key="2">
    <source>
        <dbReference type="ARBA" id="ARBA00022475"/>
    </source>
</evidence>
<evidence type="ECO:0000313" key="7">
    <source>
        <dbReference type="EMBL" id="MBK1645488.1"/>
    </source>
</evidence>
<dbReference type="PANTHER" id="PTHR30213:SF1">
    <property type="entry name" value="INNER MEMBRANE PROTEIN YHJD"/>
    <property type="match status" value="1"/>
</dbReference>
<dbReference type="GO" id="GO:0005886">
    <property type="term" value="C:plasma membrane"/>
    <property type="evidence" value="ECO:0007669"/>
    <property type="project" value="UniProtKB-SubCell"/>
</dbReference>
<keyword evidence="2" id="KW-1003">Cell membrane</keyword>
<sequence>MRDSWQLWLEHNAFSHAGALAFFALFSMAPTLVIVVAVLGLVLGESAAQGEIVARLQDAVGTTAAQAIEQAVLMSRVSHTGLMPTLVGMGALVIGATTVFTQLRFSLNTIWGVRPSPNRSGLWRLAVTRLLALVVVLLIGLALLLYVVISAALNMIAPYLDLSIPGMELLWSGGQSAIAILLSAAFVAILFKVLPDVILSWRDVIVGAVVTALMLAIGRYGIALYLSHTAMASTFGAAASLVIVLFWVYYSALILLLGAAFTRMYCHARGQFVRPRHSAVQVVQELVGQDADRRQVRSSER</sequence>
<feature type="transmembrane region" description="Helical" evidence="6">
    <location>
        <begin position="238"/>
        <end position="261"/>
    </location>
</feature>
<evidence type="ECO:0000256" key="1">
    <source>
        <dbReference type="ARBA" id="ARBA00004651"/>
    </source>
</evidence>
<feature type="transmembrane region" description="Helical" evidence="6">
    <location>
        <begin position="82"/>
        <end position="105"/>
    </location>
</feature>
<dbReference type="InterPro" id="IPR017039">
    <property type="entry name" value="Virul_fac_BrkB"/>
</dbReference>
<comment type="subcellular location">
    <subcellularLocation>
        <location evidence="1">Cell membrane</location>
        <topology evidence="1">Multi-pass membrane protein</topology>
    </subcellularLocation>
</comment>
<name>A0A9X0WJ21_9GAMM</name>
<evidence type="ECO:0000256" key="3">
    <source>
        <dbReference type="ARBA" id="ARBA00022692"/>
    </source>
</evidence>
<feature type="transmembrane region" description="Helical" evidence="6">
    <location>
        <begin position="126"/>
        <end position="149"/>
    </location>
</feature>
<proteinExistence type="predicted"/>
<dbReference type="PIRSF" id="PIRSF035875">
    <property type="entry name" value="RNase_BN"/>
    <property type="match status" value="1"/>
</dbReference>
<comment type="caution">
    <text evidence="7">The sequence shown here is derived from an EMBL/GenBank/DDBJ whole genome shotgun (WGS) entry which is preliminary data.</text>
</comment>
<dbReference type="Proteomes" id="UP001138802">
    <property type="component" value="Unassembled WGS sequence"/>
</dbReference>
<keyword evidence="3 6" id="KW-0812">Transmembrane</keyword>
<reference evidence="7 8" key="1">
    <citation type="journal article" date="2020" name="Microorganisms">
        <title>Osmotic Adaptation and Compatible Solute Biosynthesis of Phototrophic Bacteria as Revealed from Genome Analyses.</title>
        <authorList>
            <person name="Imhoff J.F."/>
            <person name="Rahn T."/>
            <person name="Kunzel S."/>
            <person name="Keller A."/>
            <person name="Neulinger S.C."/>
        </authorList>
    </citation>
    <scope>NUCLEOTIDE SEQUENCE [LARGE SCALE GENOMIC DNA]</scope>
    <source>
        <strain evidence="7 8">DSM 21303</strain>
    </source>
</reference>
<dbReference type="NCBIfam" id="TIGR00765">
    <property type="entry name" value="yihY_not_rbn"/>
    <property type="match status" value="1"/>
</dbReference>
<dbReference type="RefSeq" id="WP_200388303.1">
    <property type="nucleotide sequence ID" value="NZ_NRSD01000013.1"/>
</dbReference>
<evidence type="ECO:0000256" key="5">
    <source>
        <dbReference type="ARBA" id="ARBA00023136"/>
    </source>
</evidence>
<keyword evidence="8" id="KW-1185">Reference proteome</keyword>
<keyword evidence="5 6" id="KW-0472">Membrane</keyword>
<evidence type="ECO:0000256" key="6">
    <source>
        <dbReference type="SAM" id="Phobius"/>
    </source>
</evidence>
<protein>
    <submittedName>
        <fullName evidence="7">Ribonuclease BN</fullName>
    </submittedName>
</protein>
<feature type="transmembrane region" description="Helical" evidence="6">
    <location>
        <begin position="169"/>
        <end position="191"/>
    </location>
</feature>
<organism evidence="7 8">
    <name type="scientific">Thiocapsa imhoffii</name>
    <dbReference type="NCBI Taxonomy" id="382777"/>
    <lineage>
        <taxon>Bacteria</taxon>
        <taxon>Pseudomonadati</taxon>
        <taxon>Pseudomonadota</taxon>
        <taxon>Gammaproteobacteria</taxon>
        <taxon>Chromatiales</taxon>
        <taxon>Chromatiaceae</taxon>
        <taxon>Thiocapsa</taxon>
    </lineage>
</organism>